<organism evidence="3 4">
    <name type="scientific">Shewanella litorisediminis</name>
    <dbReference type="NCBI Taxonomy" id="1173586"/>
    <lineage>
        <taxon>Bacteria</taxon>
        <taxon>Pseudomonadati</taxon>
        <taxon>Pseudomonadota</taxon>
        <taxon>Gammaproteobacteria</taxon>
        <taxon>Alteromonadales</taxon>
        <taxon>Shewanellaceae</taxon>
        <taxon>Shewanella</taxon>
    </lineage>
</organism>
<feature type="compositionally biased region" description="Polar residues" evidence="2">
    <location>
        <begin position="252"/>
        <end position="270"/>
    </location>
</feature>
<evidence type="ECO:0000313" key="3">
    <source>
        <dbReference type="EMBL" id="QRH02466.1"/>
    </source>
</evidence>
<proteinExistence type="inferred from homology"/>
<dbReference type="InterPro" id="IPR007607">
    <property type="entry name" value="BacA/B"/>
</dbReference>
<name>A0ABX7G568_9GAMM</name>
<dbReference type="Pfam" id="PF04519">
    <property type="entry name" value="Bactofilin"/>
    <property type="match status" value="1"/>
</dbReference>
<keyword evidence="4" id="KW-1185">Reference proteome</keyword>
<comment type="similarity">
    <text evidence="1">Belongs to the bactofilin family.</text>
</comment>
<feature type="region of interest" description="Disordered" evidence="2">
    <location>
        <begin position="221"/>
        <end position="281"/>
    </location>
</feature>
<sequence>MSKEQGITFIGAGTRLEGEMMLESAALVSGQLHGRVSSKGQIKIEQGGLIEGELTCHELNVCGTFRGKLSCQKLTIIDGGVVEGEVASNQMEIFDGGQFIGSRKRGPEPVVLPAGTQASLPSEGRKGHLTLVLGIAAALGLGYLVTQTGFIQGIKDGYQAGSAASAEIKTDQPLPVHQSQALMASAPDDGVSADPSEHINGQIGDYFAEDTEAMDAGNAMLLENGFGGEGSESGADAGVDDAQTEAVEPGAPSQSLIPDNGASALSTQGASDLPATPVNRM</sequence>
<reference evidence="3 4" key="1">
    <citation type="journal article" date="2012" name="Antonie Van Leeuwenhoek">
        <title>Shewanella litorisediminis sp. nov., a gammaproteobacterium isolated from a tidal flat sediment.</title>
        <authorList>
            <person name="Lee M.H."/>
            <person name="Yoon J.H."/>
        </authorList>
    </citation>
    <scope>NUCLEOTIDE SEQUENCE [LARGE SCALE GENOMIC DNA]</scope>
    <source>
        <strain evidence="3 4">SMK1-12</strain>
    </source>
</reference>
<evidence type="ECO:0000256" key="1">
    <source>
        <dbReference type="ARBA" id="ARBA00044755"/>
    </source>
</evidence>
<accession>A0ABX7G568</accession>
<evidence type="ECO:0000256" key="2">
    <source>
        <dbReference type="SAM" id="MobiDB-lite"/>
    </source>
</evidence>
<protein>
    <submittedName>
        <fullName evidence="3">Polymer-forming cytoskeletal protein</fullName>
    </submittedName>
</protein>
<dbReference type="PANTHER" id="PTHR35024:SF4">
    <property type="entry name" value="POLYMER-FORMING CYTOSKELETAL PROTEIN"/>
    <property type="match status" value="1"/>
</dbReference>
<evidence type="ECO:0000313" key="4">
    <source>
        <dbReference type="Proteomes" id="UP000596252"/>
    </source>
</evidence>
<gene>
    <name evidence="3" type="ORF">JQC75_03300</name>
</gene>
<dbReference type="PANTHER" id="PTHR35024">
    <property type="entry name" value="HYPOTHETICAL CYTOSOLIC PROTEIN"/>
    <property type="match status" value="1"/>
</dbReference>
<dbReference type="RefSeq" id="WP_203326075.1">
    <property type="nucleotide sequence ID" value="NZ_CP069213.1"/>
</dbReference>
<dbReference type="EMBL" id="CP069213">
    <property type="protein sequence ID" value="QRH02466.1"/>
    <property type="molecule type" value="Genomic_DNA"/>
</dbReference>
<dbReference type="Proteomes" id="UP000596252">
    <property type="component" value="Chromosome"/>
</dbReference>